<evidence type="ECO:0000313" key="2">
    <source>
        <dbReference type="Proteomes" id="UP000053617"/>
    </source>
</evidence>
<dbReference type="GeneID" id="25296582"/>
<dbReference type="Proteomes" id="UP000053617">
    <property type="component" value="Unassembled WGS sequence"/>
</dbReference>
<dbReference type="EMBL" id="KN847480">
    <property type="protein sequence ID" value="KIX02570.1"/>
    <property type="molecule type" value="Genomic_DNA"/>
</dbReference>
<dbReference type="VEuPathDB" id="FungiDB:Z518_08511"/>
<dbReference type="RefSeq" id="XP_013269706.1">
    <property type="nucleotide sequence ID" value="XM_013414252.1"/>
</dbReference>
<proteinExistence type="predicted"/>
<name>A0A0D2J135_9EURO</name>
<organism evidence="1 2">
    <name type="scientific">Rhinocladiella mackenziei CBS 650.93</name>
    <dbReference type="NCBI Taxonomy" id="1442369"/>
    <lineage>
        <taxon>Eukaryota</taxon>
        <taxon>Fungi</taxon>
        <taxon>Dikarya</taxon>
        <taxon>Ascomycota</taxon>
        <taxon>Pezizomycotina</taxon>
        <taxon>Eurotiomycetes</taxon>
        <taxon>Chaetothyriomycetidae</taxon>
        <taxon>Chaetothyriales</taxon>
        <taxon>Herpotrichiellaceae</taxon>
        <taxon>Rhinocladiella</taxon>
    </lineage>
</organism>
<reference evidence="1 2" key="1">
    <citation type="submission" date="2015-01" db="EMBL/GenBank/DDBJ databases">
        <title>The Genome Sequence of Rhinocladiella mackenzie CBS 650.93.</title>
        <authorList>
            <consortium name="The Broad Institute Genomics Platform"/>
            <person name="Cuomo C."/>
            <person name="de Hoog S."/>
            <person name="Gorbushina A."/>
            <person name="Stielow B."/>
            <person name="Teixiera M."/>
            <person name="Abouelleil A."/>
            <person name="Chapman S.B."/>
            <person name="Priest M."/>
            <person name="Young S.K."/>
            <person name="Wortman J."/>
            <person name="Nusbaum C."/>
            <person name="Birren B."/>
        </authorList>
    </citation>
    <scope>NUCLEOTIDE SEQUENCE [LARGE SCALE GENOMIC DNA]</scope>
    <source>
        <strain evidence="1 2">CBS 650.93</strain>
    </source>
</reference>
<dbReference type="AlphaFoldDB" id="A0A0D2J135"/>
<keyword evidence="2" id="KW-1185">Reference proteome</keyword>
<dbReference type="HOGENOM" id="CLU_1816849_0_0_1"/>
<accession>A0A0D2J135</accession>
<protein>
    <submittedName>
        <fullName evidence="1">Uncharacterized protein</fullName>
    </submittedName>
</protein>
<sequence>MVSEQILGCSGSMISHFHCLQLFGGFCRPRLFDRCFRRFCVPQQWHRNISAADLQHVATKQEPNNGKGYPGDYQMDTANLWGELGRNLVPYITTFDDVSALDGNSVYTNKEEDLWGYDSVDLSPMNLKQSIVSFRTVGFQVT</sequence>
<gene>
    <name evidence="1" type="ORF">Z518_08511</name>
</gene>
<evidence type="ECO:0000313" key="1">
    <source>
        <dbReference type="EMBL" id="KIX02570.1"/>
    </source>
</evidence>